<keyword evidence="2" id="KW-1185">Reference proteome</keyword>
<dbReference type="RefSeq" id="WP_100258224.1">
    <property type="nucleotide sequence ID" value="NZ_CP011797.1"/>
</dbReference>
<dbReference type="KEGG" id="rfo:REIFOR_02884"/>
<evidence type="ECO:0000313" key="1">
    <source>
        <dbReference type="EMBL" id="ATX78005.1"/>
    </source>
</evidence>
<dbReference type="AlphaFoldDB" id="A0A2K8KTE0"/>
<dbReference type="EMBL" id="CP011797">
    <property type="protein sequence ID" value="ATX78005.1"/>
    <property type="molecule type" value="Genomic_DNA"/>
</dbReference>
<name>A0A2K8KTE0_9GAMM</name>
<sequence length="266" mass="29110">MSLLVCAGVGSLNRRVAGLWQAHQGEVIGLRRGPVDPDLAFAQQSLDLSQAAWPDLGADVLVVALSAHERTEAGYRAAYQLPLLRLAESMAGWHALPSKVIVVSSTRVFGIDDGRRVDDDTPIDSPDRFGEILLAMESSVRQLPCPSTVVRLSGIYGPGRDWLKRTALAVDPNHLPANKWTNRIHVDDAAGAIIHLLAQEQLAESYVVSDPEPIPLLQMYNFFRQREGMPLLHPMPAVQGGKCLIPTRLQASGYQWIYPNAFSGGY</sequence>
<organism evidence="1 2">
    <name type="scientific">Reinekea forsetii</name>
    <dbReference type="NCBI Taxonomy" id="1336806"/>
    <lineage>
        <taxon>Bacteria</taxon>
        <taxon>Pseudomonadati</taxon>
        <taxon>Pseudomonadota</taxon>
        <taxon>Gammaproteobacteria</taxon>
        <taxon>Oceanospirillales</taxon>
        <taxon>Saccharospirillaceae</taxon>
        <taxon>Reinekea</taxon>
    </lineage>
</organism>
<accession>A0A2K8KTE0</accession>
<evidence type="ECO:0000313" key="2">
    <source>
        <dbReference type="Proteomes" id="UP000229757"/>
    </source>
</evidence>
<gene>
    <name evidence="1" type="ORF">REIFOR_02884</name>
</gene>
<protein>
    <submittedName>
        <fullName evidence="1">Nucleoside-diphosphate-sugar epimerase</fullName>
    </submittedName>
</protein>
<proteinExistence type="predicted"/>
<dbReference type="OrthoDB" id="9808276at2"/>
<dbReference type="Proteomes" id="UP000229757">
    <property type="component" value="Chromosome"/>
</dbReference>
<dbReference type="InterPro" id="IPR036291">
    <property type="entry name" value="NAD(P)-bd_dom_sf"/>
</dbReference>
<reference evidence="1 2" key="1">
    <citation type="journal article" date="2017" name="Environ. Microbiol.">
        <title>Genomic and physiological analyses of 'Reinekea forsetii' reveal a versatile opportunistic lifestyle during spring algae blooms.</title>
        <authorList>
            <person name="Avci B."/>
            <person name="Hahnke R.L."/>
            <person name="Chafee M."/>
            <person name="Fischer T."/>
            <person name="Gruber-Vodicka H."/>
            <person name="Tegetmeyer H.E."/>
            <person name="Harder J."/>
            <person name="Fuchs B.M."/>
            <person name="Amann R.I."/>
            <person name="Teeling H."/>
        </authorList>
    </citation>
    <scope>NUCLEOTIDE SEQUENCE [LARGE SCALE GENOMIC DNA]</scope>
    <source>
        <strain evidence="1 2">Hel1_31_D35</strain>
    </source>
</reference>
<dbReference type="Gene3D" id="3.40.50.720">
    <property type="entry name" value="NAD(P)-binding Rossmann-like Domain"/>
    <property type="match status" value="1"/>
</dbReference>
<dbReference type="SUPFAM" id="SSF51735">
    <property type="entry name" value="NAD(P)-binding Rossmann-fold domains"/>
    <property type="match status" value="1"/>
</dbReference>